<evidence type="ECO:0000313" key="2">
    <source>
        <dbReference type="Proteomes" id="UP000237000"/>
    </source>
</evidence>
<dbReference type="AlphaFoldDB" id="A0A2P5FVP1"/>
<gene>
    <name evidence="1" type="ORF">TorRG33x02_026370</name>
</gene>
<protein>
    <submittedName>
        <fullName evidence="1">Uncharacterized protein</fullName>
    </submittedName>
</protein>
<sequence length="128" mass="14578">MREKICWVLSFSLFFFFFFLWGRFESNDIRKSKEGKREKGLVDVVFRLSGRDVTETDENINMKMVYRGSGAAGFGLAGFSCGSGNAAHGFGSQLCVQKEKQTHRFLLKLGSFSMCYILHTLKLVHVMD</sequence>
<evidence type="ECO:0000313" key="1">
    <source>
        <dbReference type="EMBL" id="POO01860.1"/>
    </source>
</evidence>
<accession>A0A2P5FVP1</accession>
<keyword evidence="2" id="KW-1185">Reference proteome</keyword>
<feature type="non-terminal residue" evidence="1">
    <location>
        <position position="128"/>
    </location>
</feature>
<dbReference type="EMBL" id="JXTC01000007">
    <property type="protein sequence ID" value="POO01860.1"/>
    <property type="molecule type" value="Genomic_DNA"/>
</dbReference>
<reference evidence="2" key="1">
    <citation type="submission" date="2016-06" db="EMBL/GenBank/DDBJ databases">
        <title>Parallel loss of symbiosis genes in relatives of nitrogen-fixing non-legume Parasponia.</title>
        <authorList>
            <person name="Van Velzen R."/>
            <person name="Holmer R."/>
            <person name="Bu F."/>
            <person name="Rutten L."/>
            <person name="Van Zeijl A."/>
            <person name="Liu W."/>
            <person name="Santuari L."/>
            <person name="Cao Q."/>
            <person name="Sharma T."/>
            <person name="Shen D."/>
            <person name="Roswanjaya Y."/>
            <person name="Wardhani T."/>
            <person name="Kalhor M.S."/>
            <person name="Jansen J."/>
            <person name="Van den Hoogen J."/>
            <person name="Gungor B."/>
            <person name="Hartog M."/>
            <person name="Hontelez J."/>
            <person name="Verver J."/>
            <person name="Yang W.-C."/>
            <person name="Schijlen E."/>
            <person name="Repin R."/>
            <person name="Schilthuizen M."/>
            <person name="Schranz E."/>
            <person name="Heidstra R."/>
            <person name="Miyata K."/>
            <person name="Fedorova E."/>
            <person name="Kohlen W."/>
            <person name="Bisseling T."/>
            <person name="Smit S."/>
            <person name="Geurts R."/>
        </authorList>
    </citation>
    <scope>NUCLEOTIDE SEQUENCE [LARGE SCALE GENOMIC DNA]</scope>
    <source>
        <strain evidence="2">cv. RG33-2</strain>
    </source>
</reference>
<comment type="caution">
    <text evidence="1">The sequence shown here is derived from an EMBL/GenBank/DDBJ whole genome shotgun (WGS) entry which is preliminary data.</text>
</comment>
<dbReference type="Proteomes" id="UP000237000">
    <property type="component" value="Unassembled WGS sequence"/>
</dbReference>
<dbReference type="InParanoid" id="A0A2P5FVP1"/>
<proteinExistence type="predicted"/>
<name>A0A2P5FVP1_TREOI</name>
<organism evidence="1 2">
    <name type="scientific">Trema orientale</name>
    <name type="common">Charcoal tree</name>
    <name type="synonym">Celtis orientalis</name>
    <dbReference type="NCBI Taxonomy" id="63057"/>
    <lineage>
        <taxon>Eukaryota</taxon>
        <taxon>Viridiplantae</taxon>
        <taxon>Streptophyta</taxon>
        <taxon>Embryophyta</taxon>
        <taxon>Tracheophyta</taxon>
        <taxon>Spermatophyta</taxon>
        <taxon>Magnoliopsida</taxon>
        <taxon>eudicotyledons</taxon>
        <taxon>Gunneridae</taxon>
        <taxon>Pentapetalae</taxon>
        <taxon>rosids</taxon>
        <taxon>fabids</taxon>
        <taxon>Rosales</taxon>
        <taxon>Cannabaceae</taxon>
        <taxon>Trema</taxon>
    </lineage>
</organism>
<dbReference type="OrthoDB" id="10440171at2759"/>